<dbReference type="PANTHER" id="PTHR37477:SF1">
    <property type="entry name" value="COBALT-PRECORRIN-5A HYDROLASE"/>
    <property type="match status" value="1"/>
</dbReference>
<name>A0A6I1MJ19_9CLOT</name>
<dbReference type="NCBIfam" id="NF004466">
    <property type="entry name" value="PRK05788.1-4"/>
    <property type="match status" value="1"/>
</dbReference>
<dbReference type="InterPro" id="IPR036518">
    <property type="entry name" value="CobE/GbiG_C_sf"/>
</dbReference>
<dbReference type="PANTHER" id="PTHR37477">
    <property type="entry name" value="COBALT-PRECORRIN-5A HYDROLASE"/>
    <property type="match status" value="1"/>
</dbReference>
<dbReference type="Proteomes" id="UP000430345">
    <property type="component" value="Unassembled WGS sequence"/>
</dbReference>
<protein>
    <submittedName>
        <fullName evidence="4">Cobalt-precorrin 5A hydrolase</fullName>
        <ecNumber evidence="4">3.7.1.12</ecNumber>
    </submittedName>
</protein>
<dbReference type="Pfam" id="PF01890">
    <property type="entry name" value="CbiG_C"/>
    <property type="match status" value="1"/>
</dbReference>
<dbReference type="InterPro" id="IPR052553">
    <property type="entry name" value="CbiG_hydrolase"/>
</dbReference>
<dbReference type="Pfam" id="PF11760">
    <property type="entry name" value="CbiG_N"/>
    <property type="match status" value="1"/>
</dbReference>
<dbReference type="OrthoDB" id="9781023at2"/>
<dbReference type="Pfam" id="PF11761">
    <property type="entry name" value="CbiG_mid"/>
    <property type="match status" value="1"/>
</dbReference>
<dbReference type="RefSeq" id="WP_152887984.1">
    <property type="nucleotide sequence ID" value="NZ_WHJC01000028.1"/>
</dbReference>
<dbReference type="AlphaFoldDB" id="A0A6I1MJ19"/>
<dbReference type="SUPFAM" id="SSF159664">
    <property type="entry name" value="CobE/GbiG C-terminal domain-like"/>
    <property type="match status" value="1"/>
</dbReference>
<feature type="domain" description="Cobalamin synthesis G N-terminal" evidence="2">
    <location>
        <begin position="40"/>
        <end position="120"/>
    </location>
</feature>
<dbReference type="GO" id="GO:0009236">
    <property type="term" value="P:cobalamin biosynthetic process"/>
    <property type="evidence" value="ECO:0007669"/>
    <property type="project" value="InterPro"/>
</dbReference>
<evidence type="ECO:0000259" key="1">
    <source>
        <dbReference type="Pfam" id="PF01890"/>
    </source>
</evidence>
<reference evidence="4 5" key="1">
    <citation type="submission" date="2019-10" db="EMBL/GenBank/DDBJ databases">
        <title>The Genome Sequence of Clostridium tarantellae Isolated from Fish Brain.</title>
        <authorList>
            <person name="Bano L."/>
            <person name="Kiel M."/>
            <person name="Sales G."/>
            <person name="Doxey A.C."/>
            <person name="Mansfield M.J."/>
            <person name="Schiavone M."/>
            <person name="Rossetto O."/>
            <person name="Pirazzini M."/>
            <person name="Dobrindt U."/>
            <person name="Montecucco C."/>
        </authorList>
    </citation>
    <scope>NUCLEOTIDE SEQUENCE [LARGE SCALE GENOMIC DNA]</scope>
    <source>
        <strain evidence="4 5">DSM 3997</strain>
    </source>
</reference>
<comment type="caution">
    <text evidence="4">The sequence shown here is derived from an EMBL/GenBank/DDBJ whole genome shotgun (WGS) entry which is preliminary data.</text>
</comment>
<feature type="domain" description="Cobalamin biosynthesis central region" evidence="3">
    <location>
        <begin position="125"/>
        <end position="196"/>
    </location>
</feature>
<dbReference type="EMBL" id="WHJC01000028">
    <property type="protein sequence ID" value="MPQ42924.1"/>
    <property type="molecule type" value="Genomic_DNA"/>
</dbReference>
<evidence type="ECO:0000259" key="2">
    <source>
        <dbReference type="Pfam" id="PF11760"/>
    </source>
</evidence>
<dbReference type="InterPro" id="IPR021744">
    <property type="entry name" value="CbiG_N"/>
</dbReference>
<keyword evidence="5" id="KW-1185">Reference proteome</keyword>
<dbReference type="SUPFAM" id="SSF159672">
    <property type="entry name" value="CbiG N-terminal domain-like"/>
    <property type="match status" value="1"/>
</dbReference>
<accession>A0A6I1MJ19</accession>
<dbReference type="EC" id="3.7.1.12" evidence="4"/>
<proteinExistence type="predicted"/>
<feature type="domain" description="CobE/GbiG C-terminal" evidence="1">
    <location>
        <begin position="207"/>
        <end position="322"/>
    </location>
</feature>
<evidence type="ECO:0000259" key="3">
    <source>
        <dbReference type="Pfam" id="PF11761"/>
    </source>
</evidence>
<dbReference type="Gene3D" id="3.40.50.11220">
    <property type="match status" value="1"/>
</dbReference>
<evidence type="ECO:0000313" key="4">
    <source>
        <dbReference type="EMBL" id="MPQ42924.1"/>
    </source>
</evidence>
<sequence length="328" mass="36450">MIAIVSVTLKGNFLARILKENLKSHIYCKSEIKSFKLVELTRELFEKYKSIIFISSTGIAVRAIAPYLRGKDKDPAIVVVDVCNNYTISLLSGHIGGANKLTLQVAKILNNTPVITTATDGLGIIAPDVIACDNNLEIEDLKKAKYISSLLVNNSIVYFKDDKDLIACPNGYKLTNKVKENMVWITNKKSNNSYNNDKILKLIRKDIILGIGCRKNMDSEKLYNFVLSTINENNIDLKSIKSIVSVEIKKDEKAIKDLSDRLNCEFKTFSIDNILKVQHNFEGSSFVEKTIGVKAVCEPCVFLAGGKIIIPKIKFQGITLAIGQLEGV</sequence>
<gene>
    <name evidence="4" type="primary">cbiG</name>
    <name evidence="4" type="ORF">GBZ86_04030</name>
</gene>
<dbReference type="InterPro" id="IPR038029">
    <property type="entry name" value="GbiG_N_sf"/>
</dbReference>
<evidence type="ECO:0000313" key="5">
    <source>
        <dbReference type="Proteomes" id="UP000430345"/>
    </source>
</evidence>
<dbReference type="InterPro" id="IPR002750">
    <property type="entry name" value="CobE/GbiG_C"/>
</dbReference>
<dbReference type="InterPro" id="IPR021745">
    <property type="entry name" value="CbiG_mid"/>
</dbReference>
<dbReference type="Gene3D" id="3.30.420.180">
    <property type="entry name" value="CobE/GbiG C-terminal domain"/>
    <property type="match status" value="1"/>
</dbReference>
<keyword evidence="4" id="KW-0378">Hydrolase</keyword>
<dbReference type="GO" id="GO:0043779">
    <property type="term" value="F:cobalt-precorrin-5A acetaldehyde-lyase activity"/>
    <property type="evidence" value="ECO:0007669"/>
    <property type="project" value="UniProtKB-EC"/>
</dbReference>
<organism evidence="4 5">
    <name type="scientific">Clostridium tarantellae</name>
    <dbReference type="NCBI Taxonomy" id="39493"/>
    <lineage>
        <taxon>Bacteria</taxon>
        <taxon>Bacillati</taxon>
        <taxon>Bacillota</taxon>
        <taxon>Clostridia</taxon>
        <taxon>Eubacteriales</taxon>
        <taxon>Clostridiaceae</taxon>
        <taxon>Clostridium</taxon>
    </lineage>
</organism>